<dbReference type="OrthoDB" id="160990at2"/>
<dbReference type="Pfam" id="PF05635">
    <property type="entry name" value="23S_rRNA_IVP"/>
    <property type="match status" value="1"/>
</dbReference>
<dbReference type="Gene3D" id="1.20.1440.60">
    <property type="entry name" value="23S rRNA-intervening sequence"/>
    <property type="match status" value="1"/>
</dbReference>
<dbReference type="PANTHER" id="PTHR38471:SF2">
    <property type="entry name" value="FOUR HELIX BUNDLE PROTEIN"/>
    <property type="match status" value="1"/>
</dbReference>
<dbReference type="AlphaFoldDB" id="A0A2S7U1R1"/>
<dbReference type="NCBIfam" id="TIGR02436">
    <property type="entry name" value="four helix bundle protein"/>
    <property type="match status" value="1"/>
</dbReference>
<proteinExistence type="predicted"/>
<keyword evidence="2" id="KW-1185">Reference proteome</keyword>
<dbReference type="InterPro" id="IPR012657">
    <property type="entry name" value="23S_rRNA-intervening_sequence"/>
</dbReference>
<reference evidence="1 2" key="1">
    <citation type="submission" date="2016-12" db="EMBL/GenBank/DDBJ databases">
        <title>Study of bacterial adaptation to deep sea.</title>
        <authorList>
            <person name="Song J."/>
            <person name="Yoshizawa S."/>
            <person name="Kogure K."/>
        </authorList>
    </citation>
    <scope>NUCLEOTIDE SEQUENCE [LARGE SCALE GENOMIC DNA]</scope>
    <source>
        <strain evidence="1 2">SAORIC-165</strain>
    </source>
</reference>
<dbReference type="RefSeq" id="WP_105042835.1">
    <property type="nucleotide sequence ID" value="NZ_MQWA01000001.1"/>
</dbReference>
<accession>A0A2S7U1R1</accession>
<protein>
    <submittedName>
        <fullName evidence="1">Four helix bundle protein</fullName>
    </submittedName>
</protein>
<dbReference type="SUPFAM" id="SSF158446">
    <property type="entry name" value="IVS-encoded protein-like"/>
    <property type="match status" value="1"/>
</dbReference>
<name>A0A2S7U1R1_9BACT</name>
<dbReference type="InterPro" id="IPR036583">
    <property type="entry name" value="23S_rRNA_IVS_sf"/>
</dbReference>
<comment type="caution">
    <text evidence="1">The sequence shown here is derived from an EMBL/GenBank/DDBJ whole genome shotgun (WGS) entry which is preliminary data.</text>
</comment>
<dbReference type="PANTHER" id="PTHR38471">
    <property type="entry name" value="FOUR HELIX BUNDLE PROTEIN"/>
    <property type="match status" value="1"/>
</dbReference>
<sequence>MSQSINDLEIYREAMSLGEEVWSLVLAWDYLAKDTLGKQLIRSADSIAANISEGYGRYHFKENQKFCFYSRGILLETQTWIEKAVHRNLIEKEKGRVLYVQLEQLKRRLNSYISSIGPRSEPIDS</sequence>
<organism evidence="1 2">
    <name type="scientific">Rubritalea profundi</name>
    <dbReference type="NCBI Taxonomy" id="1658618"/>
    <lineage>
        <taxon>Bacteria</taxon>
        <taxon>Pseudomonadati</taxon>
        <taxon>Verrucomicrobiota</taxon>
        <taxon>Verrucomicrobiia</taxon>
        <taxon>Verrucomicrobiales</taxon>
        <taxon>Rubritaleaceae</taxon>
        <taxon>Rubritalea</taxon>
    </lineage>
</organism>
<evidence type="ECO:0000313" key="2">
    <source>
        <dbReference type="Proteomes" id="UP000239907"/>
    </source>
</evidence>
<evidence type="ECO:0000313" key="1">
    <source>
        <dbReference type="EMBL" id="PQJ28334.1"/>
    </source>
</evidence>
<dbReference type="Proteomes" id="UP000239907">
    <property type="component" value="Unassembled WGS sequence"/>
</dbReference>
<dbReference type="EMBL" id="MQWA01000001">
    <property type="protein sequence ID" value="PQJ28334.1"/>
    <property type="molecule type" value="Genomic_DNA"/>
</dbReference>
<gene>
    <name evidence="1" type="ORF">BSZ32_07280</name>
</gene>